<dbReference type="EMBL" id="JARKHS020033913">
    <property type="protein sequence ID" value="KAK8758625.1"/>
    <property type="molecule type" value="Genomic_DNA"/>
</dbReference>
<keyword evidence="4" id="KW-0479">Metal-binding</keyword>
<comment type="caution">
    <text evidence="10">The sequence shown here is derived from an EMBL/GenBank/DDBJ whole genome shotgun (WGS) entry which is preliminary data.</text>
</comment>
<accession>A0AAQ4D835</accession>
<evidence type="ECO:0000256" key="4">
    <source>
        <dbReference type="ARBA" id="ARBA00022723"/>
    </source>
</evidence>
<evidence type="ECO:0000313" key="11">
    <source>
        <dbReference type="Proteomes" id="UP001321473"/>
    </source>
</evidence>
<dbReference type="InterPro" id="IPR000718">
    <property type="entry name" value="Peptidase_M13"/>
</dbReference>
<name>A0AAQ4D835_AMBAM</name>
<dbReference type="Proteomes" id="UP001321473">
    <property type="component" value="Unassembled WGS sequence"/>
</dbReference>
<dbReference type="AlphaFoldDB" id="A0AAQ4D835"/>
<evidence type="ECO:0000256" key="1">
    <source>
        <dbReference type="ARBA" id="ARBA00001947"/>
    </source>
</evidence>
<evidence type="ECO:0000256" key="5">
    <source>
        <dbReference type="ARBA" id="ARBA00022801"/>
    </source>
</evidence>
<gene>
    <name evidence="10" type="ORF">V5799_003741</name>
</gene>
<dbReference type="PANTHER" id="PTHR11733">
    <property type="entry name" value="ZINC METALLOPROTEASE FAMILY M13 NEPRILYSIN-RELATED"/>
    <property type="match status" value="1"/>
</dbReference>
<dbReference type="Pfam" id="PF01431">
    <property type="entry name" value="Peptidase_M13"/>
    <property type="match status" value="1"/>
</dbReference>
<keyword evidence="5" id="KW-0378">Hydrolase</keyword>
<dbReference type="PANTHER" id="PTHR11733:SF241">
    <property type="entry name" value="GH26575P-RELATED"/>
    <property type="match status" value="1"/>
</dbReference>
<dbReference type="PROSITE" id="PS51885">
    <property type="entry name" value="NEPRILYSIN"/>
    <property type="match status" value="1"/>
</dbReference>
<evidence type="ECO:0000256" key="7">
    <source>
        <dbReference type="ARBA" id="ARBA00023049"/>
    </source>
</evidence>
<reference evidence="10 11" key="1">
    <citation type="journal article" date="2023" name="Arcadia Sci">
        <title>De novo assembly of a long-read Amblyomma americanum tick genome.</title>
        <authorList>
            <person name="Chou S."/>
            <person name="Poskanzer K.E."/>
            <person name="Rollins M."/>
            <person name="Thuy-Boun P.S."/>
        </authorList>
    </citation>
    <scope>NUCLEOTIDE SEQUENCE [LARGE SCALE GENOMIC DNA]</scope>
    <source>
        <strain evidence="10">F_SG_1</strain>
        <tissue evidence="10">Salivary glands</tissue>
    </source>
</reference>
<feature type="domain" description="Peptidase M13 C-terminal" evidence="8">
    <location>
        <begin position="520"/>
        <end position="649"/>
    </location>
</feature>
<dbReference type="InterPro" id="IPR024079">
    <property type="entry name" value="MetalloPept_cat_dom_sf"/>
</dbReference>
<keyword evidence="11" id="KW-1185">Reference proteome</keyword>
<evidence type="ECO:0000256" key="3">
    <source>
        <dbReference type="ARBA" id="ARBA00022670"/>
    </source>
</evidence>
<protein>
    <submittedName>
        <fullName evidence="10">Uncharacterized protein</fullName>
    </submittedName>
</protein>
<organism evidence="10 11">
    <name type="scientific">Amblyomma americanum</name>
    <name type="common">Lone star tick</name>
    <dbReference type="NCBI Taxonomy" id="6943"/>
    <lineage>
        <taxon>Eukaryota</taxon>
        <taxon>Metazoa</taxon>
        <taxon>Ecdysozoa</taxon>
        <taxon>Arthropoda</taxon>
        <taxon>Chelicerata</taxon>
        <taxon>Arachnida</taxon>
        <taxon>Acari</taxon>
        <taxon>Parasitiformes</taxon>
        <taxon>Ixodida</taxon>
        <taxon>Ixodoidea</taxon>
        <taxon>Ixodidae</taxon>
        <taxon>Amblyomminae</taxon>
        <taxon>Amblyomma</taxon>
    </lineage>
</organism>
<dbReference type="GO" id="GO:0016485">
    <property type="term" value="P:protein processing"/>
    <property type="evidence" value="ECO:0007669"/>
    <property type="project" value="TreeGrafter"/>
</dbReference>
<dbReference type="InterPro" id="IPR018497">
    <property type="entry name" value="Peptidase_M13_C"/>
</dbReference>
<proteinExistence type="inferred from homology"/>
<keyword evidence="3" id="KW-0645">Protease</keyword>
<evidence type="ECO:0000256" key="2">
    <source>
        <dbReference type="ARBA" id="ARBA00007357"/>
    </source>
</evidence>
<dbReference type="GO" id="GO:0005886">
    <property type="term" value="C:plasma membrane"/>
    <property type="evidence" value="ECO:0007669"/>
    <property type="project" value="TreeGrafter"/>
</dbReference>
<comment type="cofactor">
    <cofactor evidence="1">
        <name>Zn(2+)</name>
        <dbReference type="ChEBI" id="CHEBI:29105"/>
    </cofactor>
</comment>
<feature type="domain" description="Peptidase M13 N-terminal" evidence="9">
    <location>
        <begin position="82"/>
        <end position="396"/>
    </location>
</feature>
<dbReference type="InterPro" id="IPR042089">
    <property type="entry name" value="Peptidase_M13_dom_2"/>
</dbReference>
<comment type="similarity">
    <text evidence="2">Belongs to the peptidase M13 family.</text>
</comment>
<dbReference type="SUPFAM" id="SSF55486">
    <property type="entry name" value="Metalloproteases ('zincins'), catalytic domain"/>
    <property type="match status" value="2"/>
</dbReference>
<evidence type="ECO:0000259" key="9">
    <source>
        <dbReference type="Pfam" id="PF05649"/>
    </source>
</evidence>
<dbReference type="InterPro" id="IPR008753">
    <property type="entry name" value="Peptidase_M13_N"/>
</dbReference>
<keyword evidence="6" id="KW-0862">Zinc</keyword>
<dbReference type="GO" id="GO:0004222">
    <property type="term" value="F:metalloendopeptidase activity"/>
    <property type="evidence" value="ECO:0007669"/>
    <property type="project" value="InterPro"/>
</dbReference>
<evidence type="ECO:0000259" key="8">
    <source>
        <dbReference type="Pfam" id="PF01431"/>
    </source>
</evidence>
<dbReference type="Gene3D" id="3.40.390.10">
    <property type="entry name" value="Collagenase (Catalytic Domain)"/>
    <property type="match status" value="1"/>
</dbReference>
<keyword evidence="7" id="KW-0482">Metalloprotease</keyword>
<dbReference type="Gene3D" id="1.10.1380.10">
    <property type="entry name" value="Neutral endopeptidase , domain2"/>
    <property type="match status" value="1"/>
</dbReference>
<sequence length="672" mass="76662">MGSLTRPKNVIFDFVTFTKELTGVQSLVYSDECTVSTKIIGVHFECRYLTERLRAKPGPAAVHFRHDEHSFLDHSSIVLGGCLNNTAAEDATQWDGLRGLLEEVGLGDWPYVEPWTQSHRQSFQLDETLKLVDRRLAIFPILYASLRNLPDESSYVMHVDAPRSFLFVQYAMQRTSKSLPYQELIRQTLSLWKTLPRSNAVAEDVMRFEAQLLEASRSSPAKEARDKKVVYTMNKLPKMPRFRMDVYLSYLRGRNDGSVVVLKPAYIRRLSDILRKPSPRTILNFLGVLVVSHMAPLLPPSSIPRGLIRMGYPSFQHHVDPRTQSCFHLVNRLYPHGFRWILRDVLAKDTDLDLQWAATIRHMVTSLARTFREGTTWMQSEDVPSALKRLNALQVNYLAGKEDQAVIDEYYASMNASHGPENLIGYYGSLLAASLQKYWETSPDDANYDARFAERSTDLDVAWTQSPESALKVYLTSSGVASASQVTRADLPSILLPLLAADVTRALLLTSLYEPQWSNWTRDRFRALRACLLDHYGSRVHKHNLSSTNMDDIFDDILTDNAVIRPLIVAYLHFSHGSTFVPSRRDVEMSAQKLFFINYAAGFCVPKSEVLQARERLRYQWGLPPRIRVNLALLELKAFRDAFKCPHQSVTSRCPVWKHEDEETLSNAEADN</sequence>
<dbReference type="Pfam" id="PF05649">
    <property type="entry name" value="Peptidase_M13_N"/>
    <property type="match status" value="1"/>
</dbReference>
<evidence type="ECO:0000256" key="6">
    <source>
        <dbReference type="ARBA" id="ARBA00022833"/>
    </source>
</evidence>
<evidence type="ECO:0000313" key="10">
    <source>
        <dbReference type="EMBL" id="KAK8758625.1"/>
    </source>
</evidence>
<dbReference type="GO" id="GO:0046872">
    <property type="term" value="F:metal ion binding"/>
    <property type="evidence" value="ECO:0007669"/>
    <property type="project" value="UniProtKB-KW"/>
</dbReference>